<sequence>MRQRTRWPHHLKLPLGRVDCYAPQLYPQIPEEAVKLPVNPNVAKMKISLPPPGRPNRVYPPGSPSLHGLASVITGVVVVCGLYFGRAVLIPITLSVLLSFLLAPLVASLRRLHMGQLPSIFIAVFFALAIVLGAGALITSQIVQLAADLPQYQVAIEQKIETVQEKTVGRADVLLGRAALTLQRVAPSRPAAPRGYGKASRNAPQAPMPVEVHEPALTPMQLAQRAFSPAIAPLETTFIVLVVTIFILLQREDLRDRLISLFGSRDLHRTTTAINDAASRLSRYFVAQLGLNLSVGGVLAVGLAGIGVPGALLFGVVAALLRFVPYIGIWIAALLAVCLAAAIQPQWTMAVWTLVLFVVVDLVAGQVAEPYLYGRRSGLSPLAVVVAAIFWSWLWGPVGLVLSTPLTLCLVTLGRYADRLNFLTILLGDQPALTPAQTFYQRLLADDPHEAIVQADRLLGEMSVVDYYDQVALEGLRLARNDALRGVLTAEQLVRFNEAVVDIIENLETVEGLPDGIPAPDVADDAAHAHGRTEPHYGGGPEGADALGTVDDAVVLCISGRGAFDEVAAAIAVQLLGRQNITTIATTYEQFRGARGEVRSPQEGDAATIICIVSLDAAESPPYLRNLLRRIRNQPVPATVIVGLGGLSENDPDTTAAANARNANTFRDLIEECRAAALATGRQEHAQGAA</sequence>
<dbReference type="AlphaFoldDB" id="A0A1N6FQ25"/>
<evidence type="ECO:0000256" key="2">
    <source>
        <dbReference type="ARBA" id="ARBA00009773"/>
    </source>
</evidence>
<feature type="transmembrane region" description="Helical" evidence="9">
    <location>
        <begin position="121"/>
        <end position="143"/>
    </location>
</feature>
<protein>
    <submittedName>
        <fullName evidence="10">Predicted PurR-regulated permease PerM</fullName>
    </submittedName>
</protein>
<evidence type="ECO:0000256" key="4">
    <source>
        <dbReference type="ARBA" id="ARBA00022475"/>
    </source>
</evidence>
<keyword evidence="5 9" id="KW-0812">Transmembrane</keyword>
<evidence type="ECO:0000256" key="7">
    <source>
        <dbReference type="ARBA" id="ARBA00023136"/>
    </source>
</evidence>
<evidence type="ECO:0000313" key="11">
    <source>
        <dbReference type="Proteomes" id="UP000184693"/>
    </source>
</evidence>
<evidence type="ECO:0000256" key="8">
    <source>
        <dbReference type="SAM" id="MobiDB-lite"/>
    </source>
</evidence>
<comment type="subcellular location">
    <subcellularLocation>
        <location evidence="1">Cell membrane</location>
        <topology evidence="1">Multi-pass membrane protein</topology>
    </subcellularLocation>
</comment>
<dbReference type="Pfam" id="PF01594">
    <property type="entry name" value="AI-2E_transport"/>
    <property type="match status" value="1"/>
</dbReference>
<proteinExistence type="inferred from homology"/>
<reference evidence="10 11" key="1">
    <citation type="submission" date="2016-11" db="EMBL/GenBank/DDBJ databases">
        <authorList>
            <person name="Jaros S."/>
            <person name="Januszkiewicz K."/>
            <person name="Wedrychowicz H."/>
        </authorList>
    </citation>
    <scope>NUCLEOTIDE SEQUENCE [LARGE SCALE GENOMIC DNA]</scope>
    <source>
        <strain evidence="10 11">GAS86</strain>
    </source>
</reference>
<evidence type="ECO:0000256" key="5">
    <source>
        <dbReference type="ARBA" id="ARBA00022692"/>
    </source>
</evidence>
<feature type="transmembrane region" description="Helical" evidence="9">
    <location>
        <begin position="289"/>
        <end position="317"/>
    </location>
</feature>
<keyword evidence="3" id="KW-0813">Transport</keyword>
<organism evidence="10 11">
    <name type="scientific">Paraburkholderia phenazinium</name>
    <dbReference type="NCBI Taxonomy" id="60549"/>
    <lineage>
        <taxon>Bacteria</taxon>
        <taxon>Pseudomonadati</taxon>
        <taxon>Pseudomonadota</taxon>
        <taxon>Betaproteobacteria</taxon>
        <taxon>Burkholderiales</taxon>
        <taxon>Burkholderiaceae</taxon>
        <taxon>Paraburkholderia</taxon>
    </lineage>
</organism>
<feature type="region of interest" description="Disordered" evidence="8">
    <location>
        <begin position="515"/>
        <end position="539"/>
    </location>
</feature>
<feature type="transmembrane region" description="Helical" evidence="9">
    <location>
        <begin position="350"/>
        <end position="368"/>
    </location>
</feature>
<dbReference type="PANTHER" id="PTHR21716">
    <property type="entry name" value="TRANSMEMBRANE PROTEIN"/>
    <property type="match status" value="1"/>
</dbReference>
<comment type="similarity">
    <text evidence="2">Belongs to the autoinducer-2 exporter (AI-2E) (TC 2.A.86) family.</text>
</comment>
<dbReference type="Proteomes" id="UP000184693">
    <property type="component" value="Unassembled WGS sequence"/>
</dbReference>
<feature type="transmembrane region" description="Helical" evidence="9">
    <location>
        <begin position="66"/>
        <end position="84"/>
    </location>
</feature>
<feature type="transmembrane region" description="Helical" evidence="9">
    <location>
        <begin position="90"/>
        <end position="109"/>
    </location>
</feature>
<keyword evidence="6 9" id="KW-1133">Transmembrane helix</keyword>
<evidence type="ECO:0000256" key="6">
    <source>
        <dbReference type="ARBA" id="ARBA00022989"/>
    </source>
</evidence>
<name>A0A1N6FQ25_9BURK</name>
<gene>
    <name evidence="10" type="ORF">SAMN05444168_1764</name>
</gene>
<evidence type="ECO:0000256" key="1">
    <source>
        <dbReference type="ARBA" id="ARBA00004651"/>
    </source>
</evidence>
<keyword evidence="7 9" id="KW-0472">Membrane</keyword>
<dbReference type="InterPro" id="IPR002549">
    <property type="entry name" value="AI-2E-like"/>
</dbReference>
<dbReference type="PANTHER" id="PTHR21716:SF53">
    <property type="entry name" value="PERMEASE PERM-RELATED"/>
    <property type="match status" value="1"/>
</dbReference>
<evidence type="ECO:0000256" key="3">
    <source>
        <dbReference type="ARBA" id="ARBA00022448"/>
    </source>
</evidence>
<feature type="transmembrane region" description="Helical" evidence="9">
    <location>
        <begin position="388"/>
        <end position="413"/>
    </location>
</feature>
<keyword evidence="4" id="KW-1003">Cell membrane</keyword>
<accession>A0A1N6FQ25</accession>
<evidence type="ECO:0000313" key="10">
    <source>
        <dbReference type="EMBL" id="SIN97340.1"/>
    </source>
</evidence>
<feature type="transmembrane region" description="Helical" evidence="9">
    <location>
        <begin position="323"/>
        <end position="343"/>
    </location>
</feature>
<dbReference type="EMBL" id="FSRM01000001">
    <property type="protein sequence ID" value="SIN97340.1"/>
    <property type="molecule type" value="Genomic_DNA"/>
</dbReference>
<evidence type="ECO:0000256" key="9">
    <source>
        <dbReference type="SAM" id="Phobius"/>
    </source>
</evidence>
<feature type="compositionally biased region" description="Basic and acidic residues" evidence="8">
    <location>
        <begin position="525"/>
        <end position="535"/>
    </location>
</feature>
<dbReference type="GO" id="GO:0005886">
    <property type="term" value="C:plasma membrane"/>
    <property type="evidence" value="ECO:0007669"/>
    <property type="project" value="UniProtKB-SubCell"/>
</dbReference>
<feature type="transmembrane region" description="Helical" evidence="9">
    <location>
        <begin position="230"/>
        <end position="249"/>
    </location>
</feature>